<evidence type="ECO:0000313" key="4">
    <source>
        <dbReference type="Proteomes" id="UP000663868"/>
    </source>
</evidence>
<name>A0A818VQG8_9BILA</name>
<evidence type="ECO:0000313" key="3">
    <source>
        <dbReference type="EMBL" id="CAF3714474.1"/>
    </source>
</evidence>
<sequence length="628" mass="72811">MKLDKLPHELIFKISSYLTLFDIGYSLIGVCNRLDQVFAENKDDRRTLAFHNGHCSYSLYRTFIDDHEGFRSRRLNIFIRSLILDGFCNLLCAHDILSRWADSTPPFLPSVRKLTLSNMQFFYRNTSKSLAFVLACGIGTNIIGQLDKFTLICDSAHSWYVTVLHELIFLQASCHTMIFRVTDGMKMWKDGGKGSLYVLIGVSGRQPCFSRTVNLTLSLKCFTELLLILKESVTPCLEHLTVTFEDDNSTVRNLEDFYQDKNILTESHLVTMNVMHLHTLTLRGSDQSDFSMNNVLLIIRYLKMPNLKSLTLIHVQTSLLNQLIEFRQAVDSSSLWTSLKYFRFSLCLPILLRYEYETTEFGDVVFNTSDWLARGWGIRHIVEEHLSSTILVVYTYPCDLQNERILVNHRFVARTIDHNRQANVEHMVWLCRNSHIDSINLHSSDTVEHSLKILSRVYHLKWYWYTSPTGFSASNFMQHKSYFPLHLRSLHLQVIDADDTQTVIYVNLLRNLMTNAVLLQCLGVPWNVVRELGRCCSSTPSYRLTSLFLYFERSRPIPGQVLATYEPEDGSMLSQLFPRLRHLSLLPAPQKRFVLAEIRKWLCLTRDSSTFSLYSWEHFGAGQLTIWL</sequence>
<evidence type="ECO:0000259" key="1">
    <source>
        <dbReference type="PROSITE" id="PS50181"/>
    </source>
</evidence>
<dbReference type="Proteomes" id="UP000663868">
    <property type="component" value="Unassembled WGS sequence"/>
</dbReference>
<comment type="caution">
    <text evidence="3">The sequence shown here is derived from an EMBL/GenBank/DDBJ whole genome shotgun (WGS) entry which is preliminary data.</text>
</comment>
<protein>
    <recommendedName>
        <fullName evidence="1">F-box domain-containing protein</fullName>
    </recommendedName>
</protein>
<feature type="domain" description="F-box" evidence="1">
    <location>
        <begin position="1"/>
        <end position="47"/>
    </location>
</feature>
<dbReference type="Proteomes" id="UP000663860">
    <property type="component" value="Unassembled WGS sequence"/>
</dbReference>
<reference evidence="3" key="1">
    <citation type="submission" date="2021-02" db="EMBL/GenBank/DDBJ databases">
        <authorList>
            <person name="Nowell W R."/>
        </authorList>
    </citation>
    <scope>NUCLEOTIDE SEQUENCE</scope>
</reference>
<proteinExistence type="predicted"/>
<dbReference type="AlphaFoldDB" id="A0A818VQG8"/>
<dbReference type="PROSITE" id="PS50181">
    <property type="entry name" value="FBOX"/>
    <property type="match status" value="1"/>
</dbReference>
<organism evidence="3 4">
    <name type="scientific">Adineta steineri</name>
    <dbReference type="NCBI Taxonomy" id="433720"/>
    <lineage>
        <taxon>Eukaryota</taxon>
        <taxon>Metazoa</taxon>
        <taxon>Spiralia</taxon>
        <taxon>Gnathifera</taxon>
        <taxon>Rotifera</taxon>
        <taxon>Eurotatoria</taxon>
        <taxon>Bdelloidea</taxon>
        <taxon>Adinetida</taxon>
        <taxon>Adinetidae</taxon>
        <taxon>Adineta</taxon>
    </lineage>
</organism>
<dbReference type="InterPro" id="IPR001810">
    <property type="entry name" value="F-box_dom"/>
</dbReference>
<dbReference type="EMBL" id="CAJNOE010000819">
    <property type="protein sequence ID" value="CAF1339854.1"/>
    <property type="molecule type" value="Genomic_DNA"/>
</dbReference>
<gene>
    <name evidence="2" type="ORF">IZO911_LOCUS36167</name>
    <name evidence="3" type="ORF">KXQ929_LOCUS11969</name>
</gene>
<dbReference type="EMBL" id="CAJOBB010000603">
    <property type="protein sequence ID" value="CAF3714474.1"/>
    <property type="molecule type" value="Genomic_DNA"/>
</dbReference>
<evidence type="ECO:0000313" key="2">
    <source>
        <dbReference type="EMBL" id="CAF1339854.1"/>
    </source>
</evidence>
<accession>A0A818VQG8</accession>